<reference evidence="3 4" key="1">
    <citation type="submission" date="2017-06" db="EMBL/GenBank/DDBJ databases">
        <title>Herbaspirillum phytohormonus sp. nov., isolated from the root nodule of Robinia pseudoacacia in lead-zinc mine.</title>
        <authorList>
            <person name="Fan M."/>
            <person name="Lin Y."/>
        </authorList>
    </citation>
    <scope>NUCLEOTIDE SEQUENCE [LARGE SCALE GENOMIC DNA]</scope>
    <source>
        <strain evidence="3 4">HZ10</strain>
    </source>
</reference>
<evidence type="ECO:0000256" key="1">
    <source>
        <dbReference type="SAM" id="MobiDB-lite"/>
    </source>
</evidence>
<feature type="region of interest" description="Disordered" evidence="1">
    <location>
        <begin position="80"/>
        <end position="124"/>
    </location>
</feature>
<name>A0A2D0B603_9BURK</name>
<dbReference type="RefSeq" id="WP_088750534.1">
    <property type="nucleotide sequence ID" value="NZ_NJGU01000004.1"/>
</dbReference>
<proteinExistence type="predicted"/>
<comment type="caution">
    <text evidence="3">The sequence shown here is derived from an EMBL/GenBank/DDBJ whole genome shotgun (WGS) entry which is preliminary data.</text>
</comment>
<feature type="signal peptide" evidence="2">
    <location>
        <begin position="1"/>
        <end position="23"/>
    </location>
</feature>
<evidence type="ECO:0000256" key="2">
    <source>
        <dbReference type="SAM" id="SignalP"/>
    </source>
</evidence>
<keyword evidence="2" id="KW-0732">Signal</keyword>
<feature type="chain" id="PRO_5012090286" evidence="2">
    <location>
        <begin position="24"/>
        <end position="124"/>
    </location>
</feature>
<evidence type="ECO:0000313" key="3">
    <source>
        <dbReference type="EMBL" id="OWY29743.1"/>
    </source>
</evidence>
<organism evidence="3 4">
    <name type="scientific">Herbaspirillum robiniae</name>
    <dbReference type="NCBI Taxonomy" id="2014887"/>
    <lineage>
        <taxon>Bacteria</taxon>
        <taxon>Pseudomonadati</taxon>
        <taxon>Pseudomonadota</taxon>
        <taxon>Betaproteobacteria</taxon>
        <taxon>Burkholderiales</taxon>
        <taxon>Oxalobacteraceae</taxon>
        <taxon>Herbaspirillum</taxon>
    </lineage>
</organism>
<accession>A0A2D0B603</accession>
<dbReference type="Proteomes" id="UP000197596">
    <property type="component" value="Unassembled WGS sequence"/>
</dbReference>
<dbReference type="AlphaFoldDB" id="A0A2D0B603"/>
<sequence length="124" mass="13501">MRSFFLTCFVLAFAWISTSTAHAASSQSELDRAMSPYSSAVKMALADAPGTAAPAAVKVMDLNRESSACRSLRIQMDRARTAEPTQNNFAPRLSREGGYTSGIPRNSPYGEAGRLESQYLNECR</sequence>
<protein>
    <submittedName>
        <fullName evidence="3">Uncharacterized protein</fullName>
    </submittedName>
</protein>
<gene>
    <name evidence="3" type="ORF">CEJ42_07745</name>
</gene>
<dbReference type="EMBL" id="NJGU01000004">
    <property type="protein sequence ID" value="OWY29743.1"/>
    <property type="molecule type" value="Genomic_DNA"/>
</dbReference>
<evidence type="ECO:0000313" key="4">
    <source>
        <dbReference type="Proteomes" id="UP000197596"/>
    </source>
</evidence>